<evidence type="ECO:0000313" key="2">
    <source>
        <dbReference type="EMBL" id="EEQ38067.1"/>
    </source>
</evidence>
<name>C4Y1V7_CLAL4</name>
<dbReference type="EMBL" id="CH408077">
    <property type="protein sequence ID" value="EEQ38067.1"/>
    <property type="molecule type" value="Genomic_DNA"/>
</dbReference>
<dbReference type="HOGENOM" id="CLU_1704037_0_0_1"/>
<dbReference type="KEGG" id="clu:CLUG_02189"/>
<accession>C4Y1V7</accession>
<dbReference type="VEuPathDB" id="FungiDB:CLUG_02189"/>
<protein>
    <submittedName>
        <fullName evidence="2">Uncharacterized protein</fullName>
    </submittedName>
</protein>
<organism evidence="2 3">
    <name type="scientific">Clavispora lusitaniae (strain ATCC 42720)</name>
    <name type="common">Yeast</name>
    <name type="synonym">Candida lusitaniae</name>
    <dbReference type="NCBI Taxonomy" id="306902"/>
    <lineage>
        <taxon>Eukaryota</taxon>
        <taxon>Fungi</taxon>
        <taxon>Dikarya</taxon>
        <taxon>Ascomycota</taxon>
        <taxon>Saccharomycotina</taxon>
        <taxon>Pichiomycetes</taxon>
        <taxon>Metschnikowiaceae</taxon>
        <taxon>Clavispora</taxon>
    </lineage>
</organism>
<sequence length="154" mass="16859">MHNPTIRAIDVAIQIRAQMRILISCPFKLSRSTKISSSLTISLTFPSTLAMAENASESFLLMNTPKSVGRQPKVSRNAFLSASATDVFSSRTRRTNFEEGMNLHILNSTSSGIIGPLENRGYFGASWIFSSSKSPSSDSLGDIKEKSKIRNLSI</sequence>
<feature type="region of interest" description="Disordered" evidence="1">
    <location>
        <begin position="131"/>
        <end position="154"/>
    </location>
</feature>
<reference evidence="2 3" key="1">
    <citation type="journal article" date="2009" name="Nature">
        <title>Evolution of pathogenicity and sexual reproduction in eight Candida genomes.</title>
        <authorList>
            <person name="Butler G."/>
            <person name="Rasmussen M.D."/>
            <person name="Lin M.F."/>
            <person name="Santos M.A."/>
            <person name="Sakthikumar S."/>
            <person name="Munro C.A."/>
            <person name="Rheinbay E."/>
            <person name="Grabherr M."/>
            <person name="Forche A."/>
            <person name="Reedy J.L."/>
            <person name="Agrafioti I."/>
            <person name="Arnaud M.B."/>
            <person name="Bates S."/>
            <person name="Brown A.J."/>
            <person name="Brunke S."/>
            <person name="Costanzo M.C."/>
            <person name="Fitzpatrick D.A."/>
            <person name="de Groot P.W."/>
            <person name="Harris D."/>
            <person name="Hoyer L.L."/>
            <person name="Hube B."/>
            <person name="Klis F.M."/>
            <person name="Kodira C."/>
            <person name="Lennard N."/>
            <person name="Logue M.E."/>
            <person name="Martin R."/>
            <person name="Neiman A.M."/>
            <person name="Nikolaou E."/>
            <person name="Quail M.A."/>
            <person name="Quinn J."/>
            <person name="Santos M.C."/>
            <person name="Schmitzberger F.F."/>
            <person name="Sherlock G."/>
            <person name="Shah P."/>
            <person name="Silverstein K.A."/>
            <person name="Skrzypek M.S."/>
            <person name="Soll D."/>
            <person name="Staggs R."/>
            <person name="Stansfield I."/>
            <person name="Stumpf M.P."/>
            <person name="Sudbery P.E."/>
            <person name="Srikantha T."/>
            <person name="Zeng Q."/>
            <person name="Berman J."/>
            <person name="Berriman M."/>
            <person name="Heitman J."/>
            <person name="Gow N.A."/>
            <person name="Lorenz M.C."/>
            <person name="Birren B.W."/>
            <person name="Kellis M."/>
            <person name="Cuomo C.A."/>
        </authorList>
    </citation>
    <scope>NUCLEOTIDE SEQUENCE [LARGE SCALE GENOMIC DNA]</scope>
    <source>
        <strain evidence="2 3">ATCC 42720</strain>
    </source>
</reference>
<dbReference type="InParanoid" id="C4Y1V7"/>
<proteinExistence type="predicted"/>
<dbReference type="AlphaFoldDB" id="C4Y1V7"/>
<gene>
    <name evidence="2" type="ORF">CLUG_02189</name>
</gene>
<dbReference type="Proteomes" id="UP000007703">
    <property type="component" value="Unassembled WGS sequence"/>
</dbReference>
<evidence type="ECO:0000313" key="3">
    <source>
        <dbReference type="Proteomes" id="UP000007703"/>
    </source>
</evidence>
<evidence type="ECO:0000256" key="1">
    <source>
        <dbReference type="SAM" id="MobiDB-lite"/>
    </source>
</evidence>